<comment type="subcellular location">
    <subcellularLocation>
        <location evidence="1">Membrane</location>
        <topology evidence="1">Multi-pass membrane protein</topology>
    </subcellularLocation>
</comment>
<dbReference type="GO" id="GO:0008233">
    <property type="term" value="F:peptidase activity"/>
    <property type="evidence" value="ECO:0007669"/>
    <property type="project" value="UniProtKB-KW"/>
</dbReference>
<dbReference type="InterPro" id="IPR012340">
    <property type="entry name" value="NA-bd_OB-fold"/>
</dbReference>
<dbReference type="Proteomes" id="UP000198228">
    <property type="component" value="Chromosome I"/>
</dbReference>
<dbReference type="PANTHER" id="PTHR33507:SF3">
    <property type="entry name" value="INNER MEMBRANE PROTEIN YBBJ"/>
    <property type="match status" value="1"/>
</dbReference>
<evidence type="ECO:0000256" key="1">
    <source>
        <dbReference type="ARBA" id="ARBA00004141"/>
    </source>
</evidence>
<evidence type="ECO:0000313" key="8">
    <source>
        <dbReference type="Proteomes" id="UP000198228"/>
    </source>
</evidence>
<dbReference type="Pfam" id="PF01957">
    <property type="entry name" value="NfeD"/>
    <property type="match status" value="1"/>
</dbReference>
<dbReference type="Gene3D" id="2.40.50.140">
    <property type="entry name" value="Nucleic acid-binding proteins"/>
    <property type="match status" value="1"/>
</dbReference>
<reference evidence="7 8" key="1">
    <citation type="submission" date="2016-06" db="EMBL/GenBank/DDBJ databases">
        <authorList>
            <person name="Kjaerup R.B."/>
            <person name="Dalgaard T.S."/>
            <person name="Juul-Madsen H.R."/>
        </authorList>
    </citation>
    <scope>NUCLEOTIDE SEQUENCE [LARGE SCALE GENOMIC DNA]</scope>
    <source>
        <strain evidence="7 8">DSM 43821</strain>
    </source>
</reference>
<proteinExistence type="predicted"/>
<dbReference type="PANTHER" id="PTHR33507">
    <property type="entry name" value="INNER MEMBRANE PROTEIN YBBJ"/>
    <property type="match status" value="1"/>
</dbReference>
<evidence type="ECO:0000256" key="2">
    <source>
        <dbReference type="ARBA" id="ARBA00022692"/>
    </source>
</evidence>
<feature type="transmembrane region" description="Helical" evidence="5">
    <location>
        <begin position="7"/>
        <end position="40"/>
    </location>
</feature>
<name>A0A1C4XGJ4_9ACTN</name>
<dbReference type="EMBL" id="LT607410">
    <property type="protein sequence ID" value="SCF07544.1"/>
    <property type="molecule type" value="Genomic_DNA"/>
</dbReference>
<evidence type="ECO:0000256" key="5">
    <source>
        <dbReference type="SAM" id="Phobius"/>
    </source>
</evidence>
<dbReference type="InterPro" id="IPR002810">
    <property type="entry name" value="NfeD-like_C"/>
</dbReference>
<dbReference type="AlphaFoldDB" id="A0A1C4XGJ4"/>
<evidence type="ECO:0000256" key="3">
    <source>
        <dbReference type="ARBA" id="ARBA00022989"/>
    </source>
</evidence>
<keyword evidence="3 5" id="KW-1133">Transmembrane helix</keyword>
<dbReference type="GO" id="GO:0006508">
    <property type="term" value="P:proteolysis"/>
    <property type="evidence" value="ECO:0007669"/>
    <property type="project" value="UniProtKB-KW"/>
</dbReference>
<gene>
    <name evidence="7" type="ORF">GA0074696_2573</name>
</gene>
<evidence type="ECO:0000313" key="7">
    <source>
        <dbReference type="EMBL" id="SCF07544.1"/>
    </source>
</evidence>
<sequence>MVDAVVWVVLGVLLGVAEIFTTTFFLIMFAAGAFAAAGAAALGAPVPVQALVFAAVSVLSVALVRPVIARHARSALESGEQAFGVEALEGATALVLERVDDGRGLVKIDGELWSARAYDATQSFEPGERVQVIKVRGATALVWQDDISSPGELPEAKR</sequence>
<organism evidence="7 8">
    <name type="scientific">Micromonospora purpureochromogenes</name>
    <dbReference type="NCBI Taxonomy" id="47872"/>
    <lineage>
        <taxon>Bacteria</taxon>
        <taxon>Bacillati</taxon>
        <taxon>Actinomycetota</taxon>
        <taxon>Actinomycetes</taxon>
        <taxon>Micromonosporales</taxon>
        <taxon>Micromonosporaceae</taxon>
        <taxon>Micromonospora</taxon>
    </lineage>
</organism>
<evidence type="ECO:0000256" key="4">
    <source>
        <dbReference type="ARBA" id="ARBA00023136"/>
    </source>
</evidence>
<evidence type="ECO:0000259" key="6">
    <source>
        <dbReference type="Pfam" id="PF01957"/>
    </source>
</evidence>
<dbReference type="GO" id="GO:0005886">
    <property type="term" value="C:plasma membrane"/>
    <property type="evidence" value="ECO:0007669"/>
    <property type="project" value="TreeGrafter"/>
</dbReference>
<keyword evidence="2 5" id="KW-0812">Transmembrane</keyword>
<dbReference type="SUPFAM" id="SSF141322">
    <property type="entry name" value="NfeD domain-like"/>
    <property type="match status" value="1"/>
</dbReference>
<keyword evidence="7" id="KW-0645">Protease</keyword>
<protein>
    <submittedName>
        <fullName evidence="7">Membrane protein implicated in regulation of membrane protease activity</fullName>
    </submittedName>
</protein>
<keyword evidence="4 5" id="KW-0472">Membrane</keyword>
<dbReference type="InterPro" id="IPR052165">
    <property type="entry name" value="Membrane_assoc_protease"/>
</dbReference>
<feature type="domain" description="NfeD-like C-terminal" evidence="6">
    <location>
        <begin position="85"/>
        <end position="143"/>
    </location>
</feature>
<keyword evidence="7" id="KW-0378">Hydrolase</keyword>
<accession>A0A1C4XGJ4</accession>
<feature type="transmembrane region" description="Helical" evidence="5">
    <location>
        <begin position="46"/>
        <end position="64"/>
    </location>
</feature>